<feature type="region of interest" description="Disordered" evidence="11">
    <location>
        <begin position="878"/>
        <end position="897"/>
    </location>
</feature>
<comment type="subcellular location">
    <subcellularLocation>
        <location evidence="2 10">Nucleus</location>
    </subcellularLocation>
    <subcellularLocation>
        <location evidence="3">Vacuole membrane</location>
        <topology evidence="3">Multi-pass membrane protein</topology>
    </subcellularLocation>
</comment>
<dbReference type="InterPro" id="IPR027469">
    <property type="entry name" value="Cation_efflux_TMD_sf"/>
</dbReference>
<evidence type="ECO:0000256" key="10">
    <source>
        <dbReference type="PROSITE-ProRule" id="PRU00108"/>
    </source>
</evidence>
<dbReference type="GO" id="GO:0005634">
    <property type="term" value="C:nucleus"/>
    <property type="evidence" value="ECO:0007669"/>
    <property type="project" value="UniProtKB-SubCell"/>
</dbReference>
<dbReference type="SUPFAM" id="SSF160240">
    <property type="entry name" value="Cation efflux protein cytoplasmic domain-like"/>
    <property type="match status" value="1"/>
</dbReference>
<keyword evidence="4" id="KW-0813">Transport</keyword>
<dbReference type="Proteomes" id="UP001314170">
    <property type="component" value="Unassembled WGS sequence"/>
</dbReference>
<dbReference type="PROSITE" id="PS50071">
    <property type="entry name" value="HOMEOBOX_2"/>
    <property type="match status" value="1"/>
</dbReference>
<keyword evidence="14" id="KW-1185">Reference proteome</keyword>
<keyword evidence="10" id="KW-0539">Nucleus</keyword>
<protein>
    <recommendedName>
        <fullName evidence="12">Homeobox domain-containing protein</fullName>
    </recommendedName>
</protein>
<feature type="region of interest" description="Disordered" evidence="11">
    <location>
        <begin position="636"/>
        <end position="694"/>
    </location>
</feature>
<feature type="compositionally biased region" description="Basic residues" evidence="11">
    <location>
        <begin position="1279"/>
        <end position="1298"/>
    </location>
</feature>
<evidence type="ECO:0000256" key="1">
    <source>
        <dbReference type="ARBA" id="ARBA00003168"/>
    </source>
</evidence>
<dbReference type="GO" id="GO:0005774">
    <property type="term" value="C:vacuolar membrane"/>
    <property type="evidence" value="ECO:0007669"/>
    <property type="project" value="UniProtKB-SubCell"/>
</dbReference>
<feature type="DNA-binding region" description="Homeobox" evidence="10">
    <location>
        <begin position="215"/>
        <end position="274"/>
    </location>
</feature>
<keyword evidence="9" id="KW-0472">Membrane</keyword>
<dbReference type="PANTHER" id="PTHR33400:SF6">
    <property type="entry name" value="HOMEOBOX PROTEIN LUMINIDEPENDENS"/>
    <property type="match status" value="1"/>
</dbReference>
<dbReference type="InterPro" id="IPR002524">
    <property type="entry name" value="Cation_efflux"/>
</dbReference>
<dbReference type="FunFam" id="3.30.70.1350:FF:000008">
    <property type="entry name" value="Metal tolerance protein C1"/>
    <property type="match status" value="1"/>
</dbReference>
<sequence length="1728" mass="188053">MLPDTEVPLTKATSSPQVTGSHIIAARNRPNFVRLLRFAQDVSSAMEASRKSRLAFEAANISLGEARGGEGMSSIKTALDFNFHDVEGLLRLCVITSDSRPPSFAVAVVYLQKQVISKGMVLRVGPVGVVDRKSRLQFSNLTMEDLTETEIGSSVESFQKFVDSQRELFHNQIDHLQRIVVTQCKITGVNPLSQEMAAGALSIKIVLTSSIDLAGKRPRDLINPKAVKYMQEVFSIKDAISKKESREISAQFGATVTQVRDFFASQRTRVRKLVRLSREKAIRVNTHKEPQHGVPTTSDALMPIDVVPLNSVAPNPVPLNSVCCNPAPLNSVSPNPFHLNSVGPSSVPLDSVSSISAPLSSVSPNSFHFNSVGPNPVPIISVSSNPVPLNLASLNPVPLDSVAHGPVPLNSVCPSEVDEAPSCSTQNDMLPGLELDELDKHFVEKIFGLLRKEETFTGQVKLMEWILQIQTPSVLNWFLIKGGVMILATWLSQAAAEEQTSVLLVTLNVFCHLPLHKAPPEHISDISNRARVFLSRWSKIFAKSRAMKKSNGVNSSTDAQDMILKQRQVHSITSYACNICSIKSHLLALILCSIDEIMGNELWQSDIGNPDGVRAFSLESSENIRKIESSQALKLLPASTDDPSRKQILGASSSHTRERRKVKLVEQPGQKTAGRSPQSTKAAPVSQGRPMSADDIQKAKMRALFMQNKHGKTGSSSNGSSGVKNGGLNKPSSMSTSLSPVSKVHIRPKIEEYRKLVTTPFKVSYKIEGSLDPKTEIDSKEPMGGVCIKVQIPWQTPPEIKLNALWRVGTGENSKEVDVQKNRNRREIGTFYQSVQEMPSNPKEPWDLEMDYDDTLTPEIPIEQPPDADGAETQVSHTEHANTVVSSAPSLPQVGGGSATEPDLELLAVLLKNPELVFALTSGQAGNLSSEETVKLLDMIKIGGAGLAGSLNGLGGKVEEKVEVSLPSPTPSSNPGTSGWRSEVSRNPFSQQASMGNRIAHTDHGAPTSLPLAEKHNTSLGQHQNQATNIRLPQQQASFPLLSQHRQFSLPQTSTIVPENRQPSIVLPSHQSYPTNSSMLQTPSSEMVLAMKSLPVNTPSLPNLSAAIGPSMWVETMNNIKPAPSISSTSNPAERRPVSFPLSIAAVPTATQLQSQPAHINEPPIVYSSRPHTGDIGPVPDSWRVRHGVVSNSPSQVNQTNYVPSYGGPVHQQLWSGPPWERNEYGGDEGFESWSPENRRFESQEYVSGRNHSGPRTNSGWDYMPNDRSRQRNSSGRWHFGHSHAHGSDHHHHHRRRQSSSGQQGENIFRLGLAADIGLATGKAFTGYLSGSTAIIADAAHSVSDVVLSGIALWSFKAGMAPKDKEHPYGHGKFETLGALGISCMLLATAGGIAWHALDLLHGLLTAVPEVANHSLPHAHVHNHHQGGHHHGMDMDHPILALSMTIVSISVKEGLYWITKRAGERQGSGLMKANAWHHRADAISSIVALIGVGGAILGVKFLDPLAGLVVSGMILKAGFESGYQSVLELVDAAIPAEGLDPIKQTILQVQGVQGCHRLRGRRAGSYLYLDVHIVVDPFLSVSAGHGIGENVRQEIHKSHPEVAEVFIHIDPACFHFSPTMMDQEENLTGNANQNRSISLDDRDIELIISDIFSLKFQEKIEVERITRHFLQGNILLQVEISMPPSILIRDAMELAGEAEKEILKAASGIIQVTFLLRLGRPIPKFVKE</sequence>
<name>A0AAV1S9Y2_9ROSI</name>
<dbReference type="InterPro" id="IPR009057">
    <property type="entry name" value="Homeodomain-like_sf"/>
</dbReference>
<dbReference type="Pfam" id="PF24756">
    <property type="entry name" value="THD_CWZF3-5-7"/>
    <property type="match status" value="1"/>
</dbReference>
<dbReference type="GO" id="GO:0010228">
    <property type="term" value="P:vegetative to reproductive phase transition of meristem"/>
    <property type="evidence" value="ECO:0007669"/>
    <property type="project" value="TreeGrafter"/>
</dbReference>
<dbReference type="GO" id="GO:0003677">
    <property type="term" value="F:DNA binding"/>
    <property type="evidence" value="ECO:0007669"/>
    <property type="project" value="UniProtKB-UniRule"/>
</dbReference>
<dbReference type="Gene3D" id="3.30.70.1350">
    <property type="entry name" value="Cation efflux protein, cytoplasmic domain"/>
    <property type="match status" value="1"/>
</dbReference>
<evidence type="ECO:0000256" key="8">
    <source>
        <dbReference type="ARBA" id="ARBA00023125"/>
    </source>
</evidence>
<feature type="region of interest" description="Disordered" evidence="11">
    <location>
        <begin position="1242"/>
        <end position="1304"/>
    </location>
</feature>
<accession>A0AAV1S9Y2</accession>
<feature type="compositionally biased region" description="Polar residues" evidence="11">
    <location>
        <begin position="1250"/>
        <end position="1260"/>
    </location>
</feature>
<dbReference type="NCBIfam" id="TIGR01297">
    <property type="entry name" value="CDF"/>
    <property type="match status" value="1"/>
</dbReference>
<dbReference type="InterPro" id="IPR036837">
    <property type="entry name" value="Cation_efflux_CTD_sf"/>
</dbReference>
<feature type="compositionally biased region" description="Polar residues" evidence="11">
    <location>
        <begin position="669"/>
        <end position="681"/>
    </location>
</feature>
<dbReference type="Pfam" id="PF16916">
    <property type="entry name" value="ZT_dimer"/>
    <property type="match status" value="1"/>
</dbReference>
<evidence type="ECO:0000256" key="7">
    <source>
        <dbReference type="ARBA" id="ARBA00022989"/>
    </source>
</evidence>
<dbReference type="FunFam" id="1.20.1510.10:FF:000023">
    <property type="entry name" value="Metal tolerance protein C1"/>
    <property type="match status" value="1"/>
</dbReference>
<evidence type="ECO:0000256" key="3">
    <source>
        <dbReference type="ARBA" id="ARBA00004128"/>
    </source>
</evidence>
<evidence type="ECO:0000259" key="12">
    <source>
        <dbReference type="PROSITE" id="PS50071"/>
    </source>
</evidence>
<evidence type="ECO:0000313" key="14">
    <source>
        <dbReference type="Proteomes" id="UP001314170"/>
    </source>
</evidence>
<feature type="region of interest" description="Disordered" evidence="11">
    <location>
        <begin position="709"/>
        <end position="741"/>
    </location>
</feature>
<keyword evidence="7" id="KW-1133">Transmembrane helix</keyword>
<feature type="region of interest" description="Disordered" evidence="11">
    <location>
        <begin position="962"/>
        <end position="984"/>
    </location>
</feature>
<dbReference type="InterPro" id="IPR058533">
    <property type="entry name" value="Cation_efflux_TM"/>
</dbReference>
<dbReference type="InterPro" id="IPR001356">
    <property type="entry name" value="HD"/>
</dbReference>
<evidence type="ECO:0000256" key="11">
    <source>
        <dbReference type="SAM" id="MobiDB-lite"/>
    </source>
</evidence>
<dbReference type="GO" id="GO:0008324">
    <property type="term" value="F:monoatomic cation transmembrane transporter activity"/>
    <property type="evidence" value="ECO:0007669"/>
    <property type="project" value="InterPro"/>
</dbReference>
<gene>
    <name evidence="13" type="ORF">DCAF_LOCUS20960</name>
</gene>
<keyword evidence="6" id="KW-0812">Transmembrane</keyword>
<comment type="caution">
    <text evidence="13">The sequence shown here is derived from an EMBL/GenBank/DDBJ whole genome shotgun (WGS) entry which is preliminary data.</text>
</comment>
<dbReference type="SUPFAM" id="SSF161111">
    <property type="entry name" value="Cation efflux protein transmembrane domain-like"/>
    <property type="match status" value="1"/>
</dbReference>
<evidence type="ECO:0000256" key="6">
    <source>
        <dbReference type="ARBA" id="ARBA00022692"/>
    </source>
</evidence>
<dbReference type="EMBL" id="CAWUPB010001173">
    <property type="protein sequence ID" value="CAK7348264.1"/>
    <property type="molecule type" value="Genomic_DNA"/>
</dbReference>
<dbReference type="PANTHER" id="PTHR33400">
    <property type="entry name" value="ZINC FINGER CCCH DOMAIN-CONTAINING PROTEIN 6-RELATED"/>
    <property type="match status" value="1"/>
</dbReference>
<dbReference type="Gene3D" id="1.10.10.60">
    <property type="entry name" value="Homeodomain-like"/>
    <property type="match status" value="1"/>
</dbReference>
<keyword evidence="8 10" id="KW-0238">DNA-binding</keyword>
<organism evidence="13 14">
    <name type="scientific">Dovyalis caffra</name>
    <dbReference type="NCBI Taxonomy" id="77055"/>
    <lineage>
        <taxon>Eukaryota</taxon>
        <taxon>Viridiplantae</taxon>
        <taxon>Streptophyta</taxon>
        <taxon>Embryophyta</taxon>
        <taxon>Tracheophyta</taxon>
        <taxon>Spermatophyta</taxon>
        <taxon>Magnoliopsida</taxon>
        <taxon>eudicotyledons</taxon>
        <taxon>Gunneridae</taxon>
        <taxon>Pentapetalae</taxon>
        <taxon>rosids</taxon>
        <taxon>fabids</taxon>
        <taxon>Malpighiales</taxon>
        <taxon>Salicaceae</taxon>
        <taxon>Flacourtieae</taxon>
        <taxon>Dovyalis</taxon>
    </lineage>
</organism>
<evidence type="ECO:0000256" key="2">
    <source>
        <dbReference type="ARBA" id="ARBA00004123"/>
    </source>
</evidence>
<proteinExistence type="predicted"/>
<feature type="compositionally biased region" description="Polar residues" evidence="11">
    <location>
        <begin position="878"/>
        <end position="890"/>
    </location>
</feature>
<keyword evidence="10" id="KW-0371">Homeobox</keyword>
<dbReference type="SMART" id="SM00389">
    <property type="entry name" value="HOX"/>
    <property type="match status" value="1"/>
</dbReference>
<evidence type="ECO:0000256" key="4">
    <source>
        <dbReference type="ARBA" id="ARBA00022448"/>
    </source>
</evidence>
<feature type="domain" description="Homeobox" evidence="12">
    <location>
        <begin position="213"/>
        <end position="273"/>
    </location>
</feature>
<dbReference type="SUPFAM" id="SSF46689">
    <property type="entry name" value="Homeodomain-like"/>
    <property type="match status" value="1"/>
</dbReference>
<dbReference type="Pfam" id="PF01545">
    <property type="entry name" value="Cation_efflux"/>
    <property type="match status" value="1"/>
</dbReference>
<keyword evidence="5" id="KW-0926">Vacuole</keyword>
<dbReference type="InterPro" id="IPR027470">
    <property type="entry name" value="Cation_efflux_CTD"/>
</dbReference>
<reference evidence="13 14" key="1">
    <citation type="submission" date="2024-01" db="EMBL/GenBank/DDBJ databases">
        <authorList>
            <person name="Waweru B."/>
        </authorList>
    </citation>
    <scope>NUCLEOTIDE SEQUENCE [LARGE SCALE GENOMIC DNA]</scope>
</reference>
<evidence type="ECO:0000256" key="5">
    <source>
        <dbReference type="ARBA" id="ARBA00022554"/>
    </source>
</evidence>
<dbReference type="Gene3D" id="1.20.1510.10">
    <property type="entry name" value="Cation efflux protein transmembrane domain"/>
    <property type="match status" value="1"/>
</dbReference>
<comment type="function">
    <text evidence="1">Involved in sequestration of excess metal in the cytoplasm into vacuoles to maintain metal homeostasis.</text>
</comment>
<dbReference type="InterPro" id="IPR056406">
    <property type="entry name" value="THD_CWZF3/5/7"/>
</dbReference>
<evidence type="ECO:0000313" key="13">
    <source>
        <dbReference type="EMBL" id="CAK7348264.1"/>
    </source>
</evidence>
<feature type="compositionally biased region" description="Low complexity" evidence="11">
    <location>
        <begin position="713"/>
        <end position="741"/>
    </location>
</feature>
<evidence type="ECO:0000256" key="9">
    <source>
        <dbReference type="ARBA" id="ARBA00023136"/>
    </source>
</evidence>